<name>A0A1S2VM22_9BACT</name>
<protein>
    <recommendedName>
        <fullName evidence="3">Phage capsid protein</fullName>
    </recommendedName>
</protein>
<reference evidence="1 2" key="1">
    <citation type="submission" date="2016-10" db="EMBL/GenBank/DDBJ databases">
        <title>Arsenicibacter rosenii gen. nov., sp. nov., an efficient arsenic-methylating bacterium isolated from an arsenic-contaminated paddy soil.</title>
        <authorList>
            <person name="Huang K."/>
        </authorList>
    </citation>
    <scope>NUCLEOTIDE SEQUENCE [LARGE SCALE GENOMIC DNA]</scope>
    <source>
        <strain evidence="1 2">SM-1</strain>
    </source>
</reference>
<dbReference type="AlphaFoldDB" id="A0A1S2VM22"/>
<dbReference type="EMBL" id="MORL01000003">
    <property type="protein sequence ID" value="OIN59799.1"/>
    <property type="molecule type" value="Genomic_DNA"/>
</dbReference>
<dbReference type="Proteomes" id="UP000181790">
    <property type="component" value="Unassembled WGS sequence"/>
</dbReference>
<keyword evidence="2" id="KW-1185">Reference proteome</keyword>
<dbReference type="Gene3D" id="2.10.10.20">
    <property type="entry name" value="Carbohydrate-binding module superfamily 5/12"/>
    <property type="match status" value="1"/>
</dbReference>
<dbReference type="RefSeq" id="WP_071502600.1">
    <property type="nucleotide sequence ID" value="NZ_MORL01000003.1"/>
</dbReference>
<proteinExistence type="predicted"/>
<organism evidence="1 2">
    <name type="scientific">Arsenicibacter rosenii</name>
    <dbReference type="NCBI Taxonomy" id="1750698"/>
    <lineage>
        <taxon>Bacteria</taxon>
        <taxon>Pseudomonadati</taxon>
        <taxon>Bacteroidota</taxon>
        <taxon>Cytophagia</taxon>
        <taxon>Cytophagales</taxon>
        <taxon>Spirosomataceae</taxon>
        <taxon>Arsenicibacter</taxon>
    </lineage>
</organism>
<sequence length="361" mass="39743">MAIVTTTNDISAINSYAGSYQSQIIASVVNGLDIVNDVTLIRNLREPRILPKYSGNGGMRPLNTDVRTPKGKAGSFSTRTITPRTSMKILDVIPEELRKTFLGRDLAANQKEYPQGFAQYFWAEQGRVIQAEINDNAYYGVDSESIAAYNAGSTYAVGDRMMFTDNVFYRCVSATTAGQSPVTNPAKWVDCDSEVLAKGFGTIIAELYASGLATANKIATGAITSSNCFDKVTDFYNAMTTAKKAKGGFFYVSYDIYQKYALSLLNKFTNGTSAFQVPGTPNYFVFGSGNKWQLKPCTWMGSSQRIIATQMENLYMGTDLTSDLNSIGNMVPHIHGMTYKYQMILAYQIADPDMLFVNDQV</sequence>
<dbReference type="OrthoDB" id="930568at2"/>
<evidence type="ECO:0000313" key="2">
    <source>
        <dbReference type="Proteomes" id="UP000181790"/>
    </source>
</evidence>
<comment type="caution">
    <text evidence="1">The sequence shown here is derived from an EMBL/GenBank/DDBJ whole genome shotgun (WGS) entry which is preliminary data.</text>
</comment>
<evidence type="ECO:0000313" key="1">
    <source>
        <dbReference type="EMBL" id="OIN59799.1"/>
    </source>
</evidence>
<evidence type="ECO:0008006" key="3">
    <source>
        <dbReference type="Google" id="ProtNLM"/>
    </source>
</evidence>
<gene>
    <name evidence="1" type="ORF">BLX24_08045</name>
</gene>
<accession>A0A1S2VM22</accession>